<evidence type="ECO:0000256" key="2">
    <source>
        <dbReference type="ARBA" id="ARBA00023015"/>
    </source>
</evidence>
<keyword evidence="9" id="KW-1185">Reference proteome</keyword>
<dbReference type="PANTHER" id="PTHR35807:SF1">
    <property type="entry name" value="TRANSCRIPTIONAL REGULATOR REDD"/>
    <property type="match status" value="1"/>
</dbReference>
<evidence type="ECO:0000256" key="6">
    <source>
        <dbReference type="PROSITE-ProRule" id="PRU01091"/>
    </source>
</evidence>
<keyword evidence="2" id="KW-0805">Transcription regulation</keyword>
<dbReference type="InterPro" id="IPR005158">
    <property type="entry name" value="BTAD"/>
</dbReference>
<feature type="repeat" description="TPR" evidence="5">
    <location>
        <begin position="800"/>
        <end position="833"/>
    </location>
</feature>
<reference evidence="8 9" key="1">
    <citation type="submission" date="2022-06" db="EMBL/GenBank/DDBJ databases">
        <title>Sequencing the genomes of 1000 actinobacteria strains.</title>
        <authorList>
            <person name="Klenk H.-P."/>
        </authorList>
    </citation>
    <scope>NUCLEOTIDE SEQUENCE [LARGE SCALE GENOMIC DNA]</scope>
    <source>
        <strain evidence="8 9">DSM 44170</strain>
    </source>
</reference>
<evidence type="ECO:0000256" key="5">
    <source>
        <dbReference type="PROSITE-ProRule" id="PRU00339"/>
    </source>
</evidence>
<dbReference type="Gene3D" id="1.25.40.10">
    <property type="entry name" value="Tetratricopeptide repeat domain"/>
    <property type="match status" value="2"/>
</dbReference>
<evidence type="ECO:0000256" key="1">
    <source>
        <dbReference type="ARBA" id="ARBA00005820"/>
    </source>
</evidence>
<dbReference type="InterPro" id="IPR051677">
    <property type="entry name" value="AfsR-DnrI-RedD_regulator"/>
</dbReference>
<dbReference type="SMART" id="SM00028">
    <property type="entry name" value="TPR"/>
    <property type="match status" value="5"/>
</dbReference>
<dbReference type="PRINTS" id="PR00364">
    <property type="entry name" value="DISEASERSIST"/>
</dbReference>
<dbReference type="InterPro" id="IPR001867">
    <property type="entry name" value="OmpR/PhoB-type_DNA-bd"/>
</dbReference>
<dbReference type="SUPFAM" id="SSF48452">
    <property type="entry name" value="TPR-like"/>
    <property type="match status" value="2"/>
</dbReference>
<dbReference type="Pfam" id="PF03704">
    <property type="entry name" value="BTAD"/>
    <property type="match status" value="1"/>
</dbReference>
<accession>A0ABT1KD14</accession>
<evidence type="ECO:0000259" key="7">
    <source>
        <dbReference type="PROSITE" id="PS51755"/>
    </source>
</evidence>
<comment type="caution">
    <text evidence="8">The sequence shown here is derived from an EMBL/GenBank/DDBJ whole genome shotgun (WGS) entry which is preliminary data.</text>
</comment>
<dbReference type="InterPro" id="IPR019734">
    <property type="entry name" value="TPR_rpt"/>
</dbReference>
<dbReference type="InterPro" id="IPR011990">
    <property type="entry name" value="TPR-like_helical_dom_sf"/>
</dbReference>
<gene>
    <name evidence="8" type="ORF">HD595_008024</name>
</gene>
<keyword evidence="3 6" id="KW-0238">DNA-binding</keyword>
<dbReference type="CDD" id="cd15831">
    <property type="entry name" value="BTAD"/>
    <property type="match status" value="1"/>
</dbReference>
<comment type="similarity">
    <text evidence="1">Belongs to the AfsR/DnrI/RedD regulatory family.</text>
</comment>
<protein>
    <submittedName>
        <fullName evidence="8">DNA-binding SARP family transcriptional activator/tetratricopeptide (TPR) repeat protein</fullName>
    </submittedName>
</protein>
<keyword evidence="5" id="KW-0802">TPR repeat</keyword>
<dbReference type="SUPFAM" id="SSF52540">
    <property type="entry name" value="P-loop containing nucleoside triphosphate hydrolases"/>
    <property type="match status" value="1"/>
</dbReference>
<dbReference type="InterPro" id="IPR027417">
    <property type="entry name" value="P-loop_NTPase"/>
</dbReference>
<dbReference type="GO" id="GO:0003677">
    <property type="term" value="F:DNA binding"/>
    <property type="evidence" value="ECO:0007669"/>
    <property type="project" value="UniProtKB-KW"/>
</dbReference>
<evidence type="ECO:0000256" key="4">
    <source>
        <dbReference type="ARBA" id="ARBA00023163"/>
    </source>
</evidence>
<evidence type="ECO:0000256" key="3">
    <source>
        <dbReference type="ARBA" id="ARBA00023125"/>
    </source>
</evidence>
<dbReference type="RefSeq" id="WP_301309723.1">
    <property type="nucleotide sequence ID" value="NZ_BAAAVE010000011.1"/>
</dbReference>
<feature type="domain" description="OmpR/PhoB-type" evidence="7">
    <location>
        <begin position="1"/>
        <end position="95"/>
    </location>
</feature>
<sequence length="937" mass="100776">MDLRLRILGPVEVSAGDRSLPALAPRHRAFLGYLLLHAGVVLSVERLIDAMWGPTPPDTARAQVHAALTAIRRTLRAADAAHLVQTRPAGYVIVPEPGQLDSREFAGLVAGAESEPATAVKALREALALWRGPALADVQAFYADGARGRLEDQRLAAVERLVELELAAGGHAELIDLLSGELAVHPLRERLAGQLMLALHRAGRQADALAVGRDYRRRLADEQGLDPGHAFLAVEESVLRGEPAVSPQAAGPPAVSLGAVAGTLPAEAEPPAAAARPVAAFLPYDIADFAGRSAQLAELCEGASQGVTISAIDGMAGIGKTALAVHAAHRLAERYPDGRLFIDLHAHTEGQRPLEPAEALEALLRQLGVPTERIPASMTERAALWRAELAGRHVLLVLDNAADTAQVLPLLPGASNSLVLITSRQRLTGLDGARTLSMDVLPLPDAVALFTGIVGERAAAEPAAVAEVLLLCGFLPLAVRIAATRLRHRPHWSVAHLAGRLREERRRLTELARSERGVAAAFTLSYRQLTDDQQRLFRLLGLHPGRDIGPHAAAALADLPVEHAEDVLEDLLDAHMLQQRALGRYILHDLLSRYAAQLAAEQDPPRVGQEALTRLLGHQLSTASAAMDVLYPDSAHRRPRVERSAPPPVPLHDAAQALAWLDAERANLVLAADRDPAHTGLLATTLYRYLYDHAHHDDALTLHGKALRAARSRGDATGEGRALTDLGWVHQVQGSRDVAREHFESALAACRTAEDPRGQARALIGLGRVRTDEGEHERAREADLRALDLFREIGDRFGEAVTLDHLGVVHERLGQYARAADLHHQAVELSREIGSRGGEADALDNLGVARARLGRLAEAHDHHEQALELYRRFGYRRGEARALNNLAEVAASLGEAGWAARLHTAALDLAVELNNRGEEKRARTALARLQPGHSPGG</sequence>
<organism evidence="8 9">
    <name type="scientific">Nonomuraea roseoviolacea subsp. carminata</name>
    <dbReference type="NCBI Taxonomy" id="160689"/>
    <lineage>
        <taxon>Bacteria</taxon>
        <taxon>Bacillati</taxon>
        <taxon>Actinomycetota</taxon>
        <taxon>Actinomycetes</taxon>
        <taxon>Streptosporangiales</taxon>
        <taxon>Streptosporangiaceae</taxon>
        <taxon>Nonomuraea</taxon>
    </lineage>
</organism>
<dbReference type="PANTHER" id="PTHR35807">
    <property type="entry name" value="TRANSCRIPTIONAL REGULATOR REDD-RELATED"/>
    <property type="match status" value="1"/>
</dbReference>
<dbReference type="InterPro" id="IPR036388">
    <property type="entry name" value="WH-like_DNA-bd_sf"/>
</dbReference>
<dbReference type="SMART" id="SM00862">
    <property type="entry name" value="Trans_reg_C"/>
    <property type="match status" value="1"/>
</dbReference>
<dbReference type="SUPFAM" id="SSF46894">
    <property type="entry name" value="C-terminal effector domain of the bipartite response regulators"/>
    <property type="match status" value="1"/>
</dbReference>
<dbReference type="Gene3D" id="3.40.50.300">
    <property type="entry name" value="P-loop containing nucleotide triphosphate hydrolases"/>
    <property type="match status" value="1"/>
</dbReference>
<keyword evidence="4" id="KW-0804">Transcription</keyword>
<dbReference type="InterPro" id="IPR016032">
    <property type="entry name" value="Sig_transdc_resp-reg_C-effctor"/>
</dbReference>
<feature type="DNA-binding region" description="OmpR/PhoB-type" evidence="6">
    <location>
        <begin position="1"/>
        <end position="95"/>
    </location>
</feature>
<dbReference type="Pfam" id="PF00486">
    <property type="entry name" value="Trans_reg_C"/>
    <property type="match status" value="1"/>
</dbReference>
<proteinExistence type="inferred from homology"/>
<dbReference type="SMART" id="SM01043">
    <property type="entry name" value="BTAD"/>
    <property type="match status" value="1"/>
</dbReference>
<dbReference type="PROSITE" id="PS50005">
    <property type="entry name" value="TPR"/>
    <property type="match status" value="1"/>
</dbReference>
<name>A0ABT1KD14_9ACTN</name>
<evidence type="ECO:0000313" key="8">
    <source>
        <dbReference type="EMBL" id="MCP2351902.1"/>
    </source>
</evidence>
<dbReference type="Gene3D" id="1.10.10.10">
    <property type="entry name" value="Winged helix-like DNA-binding domain superfamily/Winged helix DNA-binding domain"/>
    <property type="match status" value="2"/>
</dbReference>
<dbReference type="PROSITE" id="PS51755">
    <property type="entry name" value="OMPR_PHOB"/>
    <property type="match status" value="1"/>
</dbReference>
<dbReference type="Proteomes" id="UP001320766">
    <property type="component" value="Unassembled WGS sequence"/>
</dbReference>
<dbReference type="Pfam" id="PF13424">
    <property type="entry name" value="TPR_12"/>
    <property type="match status" value="1"/>
</dbReference>
<dbReference type="EMBL" id="JAMZEC010000001">
    <property type="protein sequence ID" value="MCP2351902.1"/>
    <property type="molecule type" value="Genomic_DNA"/>
</dbReference>
<evidence type="ECO:0000313" key="9">
    <source>
        <dbReference type="Proteomes" id="UP001320766"/>
    </source>
</evidence>